<feature type="compositionally biased region" description="Basic and acidic residues" evidence="1">
    <location>
        <begin position="187"/>
        <end position="200"/>
    </location>
</feature>
<name>A0AAJ0BN90_9PEZI</name>
<proteinExistence type="predicted"/>
<dbReference type="EMBL" id="MU839827">
    <property type="protein sequence ID" value="KAK1761423.1"/>
    <property type="molecule type" value="Genomic_DNA"/>
</dbReference>
<feature type="region of interest" description="Disordered" evidence="1">
    <location>
        <begin position="139"/>
        <end position="200"/>
    </location>
</feature>
<feature type="region of interest" description="Disordered" evidence="1">
    <location>
        <begin position="320"/>
        <end position="359"/>
    </location>
</feature>
<feature type="region of interest" description="Disordered" evidence="1">
    <location>
        <begin position="909"/>
        <end position="962"/>
    </location>
</feature>
<gene>
    <name evidence="2" type="ORF">QBC47DRAFT_356500</name>
</gene>
<feature type="compositionally biased region" description="Polar residues" evidence="1">
    <location>
        <begin position="417"/>
        <end position="426"/>
    </location>
</feature>
<feature type="region of interest" description="Disordered" evidence="1">
    <location>
        <begin position="849"/>
        <end position="892"/>
    </location>
</feature>
<feature type="region of interest" description="Disordered" evidence="1">
    <location>
        <begin position="403"/>
        <end position="426"/>
    </location>
</feature>
<comment type="caution">
    <text evidence="2">The sequence shown here is derived from an EMBL/GenBank/DDBJ whole genome shotgun (WGS) entry which is preliminary data.</text>
</comment>
<dbReference type="AlphaFoldDB" id="A0AAJ0BN90"/>
<feature type="compositionally biased region" description="Low complexity" evidence="1">
    <location>
        <begin position="909"/>
        <end position="933"/>
    </location>
</feature>
<feature type="compositionally biased region" description="Low complexity" evidence="1">
    <location>
        <begin position="869"/>
        <end position="881"/>
    </location>
</feature>
<keyword evidence="3" id="KW-1185">Reference proteome</keyword>
<organism evidence="2 3">
    <name type="scientific">Echria macrotheca</name>
    <dbReference type="NCBI Taxonomy" id="438768"/>
    <lineage>
        <taxon>Eukaryota</taxon>
        <taxon>Fungi</taxon>
        <taxon>Dikarya</taxon>
        <taxon>Ascomycota</taxon>
        <taxon>Pezizomycotina</taxon>
        <taxon>Sordariomycetes</taxon>
        <taxon>Sordariomycetidae</taxon>
        <taxon>Sordariales</taxon>
        <taxon>Schizotheciaceae</taxon>
        <taxon>Echria</taxon>
    </lineage>
</organism>
<feature type="compositionally biased region" description="Polar residues" evidence="1">
    <location>
        <begin position="934"/>
        <end position="946"/>
    </location>
</feature>
<reference evidence="2" key="1">
    <citation type="submission" date="2023-06" db="EMBL/GenBank/DDBJ databases">
        <title>Genome-scale phylogeny and comparative genomics of the fungal order Sordariales.</title>
        <authorList>
            <consortium name="Lawrence Berkeley National Laboratory"/>
            <person name="Hensen N."/>
            <person name="Bonometti L."/>
            <person name="Westerberg I."/>
            <person name="Brannstrom I.O."/>
            <person name="Guillou S."/>
            <person name="Cros-Aarteil S."/>
            <person name="Calhoun S."/>
            <person name="Haridas S."/>
            <person name="Kuo A."/>
            <person name="Mondo S."/>
            <person name="Pangilinan J."/>
            <person name="Riley R."/>
            <person name="Labutti K."/>
            <person name="Andreopoulos B."/>
            <person name="Lipzen A."/>
            <person name="Chen C."/>
            <person name="Yanf M."/>
            <person name="Daum C."/>
            <person name="Ng V."/>
            <person name="Clum A."/>
            <person name="Steindorff A."/>
            <person name="Ohm R."/>
            <person name="Martin F."/>
            <person name="Silar P."/>
            <person name="Natvig D."/>
            <person name="Lalanne C."/>
            <person name="Gautier V."/>
            <person name="Ament-Velasquez S.L."/>
            <person name="Kruys A."/>
            <person name="Hutchinson M.I."/>
            <person name="Powell A.J."/>
            <person name="Barry K."/>
            <person name="Miller A.N."/>
            <person name="Grigoriev I.V."/>
            <person name="Debuchy R."/>
            <person name="Gladieux P."/>
            <person name="Thoren M.H."/>
            <person name="Johannesson H."/>
        </authorList>
    </citation>
    <scope>NUCLEOTIDE SEQUENCE</scope>
    <source>
        <strain evidence="2">PSN4</strain>
    </source>
</reference>
<feature type="compositionally biased region" description="Low complexity" evidence="1">
    <location>
        <begin position="342"/>
        <end position="355"/>
    </location>
</feature>
<protein>
    <submittedName>
        <fullName evidence="2">Uncharacterized protein</fullName>
    </submittedName>
</protein>
<sequence>MADLSLSATACRGRIVALEGPPDVVSAQLRLLPVSGQILILPSLQHYVSDQNLQQPSSVKQLVYALHKAAQIRHNAAMSFLRDSAADHKRVVFLNGGTVGARFRCVSAIAERETQGDFDRAEAVFDRLVSNGVSGLLSEDNGGRRAVAGQVEPRKQSARVNAASSDVGGSWTAGQDFLGATGSDPLPDDRSETDNRSETMEDRIMRAMRAAEALDKRTASLQPADDIDLPAIWLNSCRTWSKMSLGLASSGPGGRDTLASPTGTSETIEESRRLPCSISSERSVFTSVEDLLAAKMRAATACEGTLDTSIPAASLSWVDQTNNADSPPSHPAVSECSTGDRSTAWTPSPLTTTPSEPVDAPMSMAYDEPEAAPAATEPPRRKRPPMLTLNTHRLRRPEYIVNGVPMDPQQRPVMSEKPTSASVSPLQCQKRLQYPATYVDKATDTDGLENSEPVEEVLPLLENLVIQLLSDATDPAFDRLFQAIRNGTKRFNAGRDPASPAEAGTPVTAVTALTDQSGPFLLQGLHGQMLMQAGYGQPTNGRLPTPPYDLYSPATPKPGPDQRFQTVPVRRQTSVSVQTTLRLMLSSYIPSEVWTQYPAVQREGGGGSSSTPWKPVLWGRKDTQSSSRKPKSTWAAGEKLDLILAVGAERSVKPGYTSGVIRQLEKLGGGGGGNTSRTGRVLFKNLHAQVMQAHTNRRLLDQTQTSPFADPATLARLIVPHLETYLTNHPDVRFLVLEFVVEHLPTVLALRRILGGGEETSPLKIAGIVGPDNPDFCLSSHHSATSETSAAAAYAELRSVGGLVDLNNPHRPREAYIPFNRADFILASTATHDEISSFVGSIRTALMRRSSSSGGGEGRGGIQRKPVPGSVSVSGSGLGSVEELEGGARQRQRQNAFLDTASTVTMTMTGTTVDTPPATPRDNNNNNTSMTTTRYATALQSPVTHTTRSDLSTLEDSEDSEERRLMPLYLKREAQRGDGKKALRWLGLE</sequence>
<dbReference type="Proteomes" id="UP001239445">
    <property type="component" value="Unassembled WGS sequence"/>
</dbReference>
<evidence type="ECO:0000313" key="2">
    <source>
        <dbReference type="EMBL" id="KAK1761423.1"/>
    </source>
</evidence>
<accession>A0AAJ0BN90</accession>
<evidence type="ECO:0000256" key="1">
    <source>
        <dbReference type="SAM" id="MobiDB-lite"/>
    </source>
</evidence>
<feature type="region of interest" description="Disordered" evidence="1">
    <location>
        <begin position="601"/>
        <end position="632"/>
    </location>
</feature>
<feature type="region of interest" description="Disordered" evidence="1">
    <location>
        <begin position="248"/>
        <end position="267"/>
    </location>
</feature>
<evidence type="ECO:0000313" key="3">
    <source>
        <dbReference type="Proteomes" id="UP001239445"/>
    </source>
</evidence>